<name>A0A6A5YGJ4_9PLEO</name>
<accession>A0A6A5YGJ4</accession>
<keyword evidence="4" id="KW-1185">Reference proteome</keyword>
<protein>
    <submittedName>
        <fullName evidence="3">Uncharacterized protein</fullName>
    </submittedName>
</protein>
<feature type="coiled-coil region" evidence="1">
    <location>
        <begin position="129"/>
        <end position="195"/>
    </location>
</feature>
<feature type="region of interest" description="Disordered" evidence="2">
    <location>
        <begin position="1"/>
        <end position="32"/>
    </location>
</feature>
<evidence type="ECO:0000256" key="1">
    <source>
        <dbReference type="SAM" id="Coils"/>
    </source>
</evidence>
<proteinExistence type="predicted"/>
<gene>
    <name evidence="3" type="ORF">BDV96DRAFT_655075</name>
</gene>
<dbReference type="EMBL" id="ML977367">
    <property type="protein sequence ID" value="KAF2106073.1"/>
    <property type="molecule type" value="Genomic_DNA"/>
</dbReference>
<dbReference type="AlphaFoldDB" id="A0A6A5YGJ4"/>
<reference evidence="3" key="1">
    <citation type="journal article" date="2020" name="Stud. Mycol.">
        <title>101 Dothideomycetes genomes: a test case for predicting lifestyles and emergence of pathogens.</title>
        <authorList>
            <person name="Haridas S."/>
            <person name="Albert R."/>
            <person name="Binder M."/>
            <person name="Bloem J."/>
            <person name="Labutti K."/>
            <person name="Salamov A."/>
            <person name="Andreopoulos B."/>
            <person name="Baker S."/>
            <person name="Barry K."/>
            <person name="Bills G."/>
            <person name="Bluhm B."/>
            <person name="Cannon C."/>
            <person name="Castanera R."/>
            <person name="Culley D."/>
            <person name="Daum C."/>
            <person name="Ezra D."/>
            <person name="Gonzalez J."/>
            <person name="Henrissat B."/>
            <person name="Kuo A."/>
            <person name="Liang C."/>
            <person name="Lipzen A."/>
            <person name="Lutzoni F."/>
            <person name="Magnuson J."/>
            <person name="Mondo S."/>
            <person name="Nolan M."/>
            <person name="Ohm R."/>
            <person name="Pangilinan J."/>
            <person name="Park H.-J."/>
            <person name="Ramirez L."/>
            <person name="Alfaro M."/>
            <person name="Sun H."/>
            <person name="Tritt A."/>
            <person name="Yoshinaga Y."/>
            <person name="Zwiers L.-H."/>
            <person name="Turgeon B."/>
            <person name="Goodwin S."/>
            <person name="Spatafora J."/>
            <person name="Crous P."/>
            <person name="Grigoriev I."/>
        </authorList>
    </citation>
    <scope>NUCLEOTIDE SEQUENCE</scope>
    <source>
        <strain evidence="3">CBS 627.86</strain>
    </source>
</reference>
<evidence type="ECO:0000256" key="2">
    <source>
        <dbReference type="SAM" id="MobiDB-lite"/>
    </source>
</evidence>
<dbReference type="OrthoDB" id="2149224at2759"/>
<dbReference type="Proteomes" id="UP000799770">
    <property type="component" value="Unassembled WGS sequence"/>
</dbReference>
<sequence>MNQDVFEEKFEQQTQKLKEEHSKELQDCQHQSQNRVIKALSDHKKDLKMLNSAHKEELRKKDEAHAEEVENLVEKHRRELADQHAGYVSLQNRTPDIDAYVSEATLVKKHRQGLTKKRAEYVSTESAYKEAMQLKDRAHAEDIEKLEEKHRQELTDKLAKYVSMETLQQKDKAHAEDIKKLVEKHQQELADERAKCVSMKSLEQQMRDIHSRASESATSSSVRDLADLVQESKALAVTHHEQTCRHVTDEVKHQINETQEGLKVDAFPQNSLKVLSAGNQ</sequence>
<feature type="compositionally biased region" description="Basic and acidic residues" evidence="2">
    <location>
        <begin position="1"/>
        <end position="27"/>
    </location>
</feature>
<evidence type="ECO:0000313" key="4">
    <source>
        <dbReference type="Proteomes" id="UP000799770"/>
    </source>
</evidence>
<organism evidence="3 4">
    <name type="scientific">Lophiotrema nucula</name>
    <dbReference type="NCBI Taxonomy" id="690887"/>
    <lineage>
        <taxon>Eukaryota</taxon>
        <taxon>Fungi</taxon>
        <taxon>Dikarya</taxon>
        <taxon>Ascomycota</taxon>
        <taxon>Pezizomycotina</taxon>
        <taxon>Dothideomycetes</taxon>
        <taxon>Pleosporomycetidae</taxon>
        <taxon>Pleosporales</taxon>
        <taxon>Lophiotremataceae</taxon>
        <taxon>Lophiotrema</taxon>
    </lineage>
</organism>
<keyword evidence="1" id="KW-0175">Coiled coil</keyword>
<evidence type="ECO:0000313" key="3">
    <source>
        <dbReference type="EMBL" id="KAF2106073.1"/>
    </source>
</evidence>